<accession>A0A1V9G4D1</accession>
<keyword evidence="2" id="KW-1185">Reference proteome</keyword>
<dbReference type="AlphaFoldDB" id="A0A1V9G4D1"/>
<name>A0A1V9G4D1_9BACT</name>
<sequence>MQALLINSVEGRVEPVVLPMDLASYNKEVNRLLKCSSHIYTISTDKTTQLIADENCLINESNIAFHSSFFKRPLFGNVLIIGRDPATGDKTNLPAAINALTIQVEFCSEQDTARFRLEAMEYAESIQNKRQ</sequence>
<gene>
    <name evidence="1" type="ORF">A3860_17300</name>
</gene>
<dbReference type="Proteomes" id="UP000192796">
    <property type="component" value="Unassembled WGS sequence"/>
</dbReference>
<dbReference type="RefSeq" id="WP_081146223.1">
    <property type="nucleotide sequence ID" value="NZ_LVYD01000024.1"/>
</dbReference>
<protein>
    <submittedName>
        <fullName evidence="1">Uncharacterized protein</fullName>
    </submittedName>
</protein>
<reference evidence="1 2" key="1">
    <citation type="submission" date="2016-03" db="EMBL/GenBank/DDBJ databases">
        <title>Niastella vici sp. nov., isolated from farmland soil.</title>
        <authorList>
            <person name="Chen L."/>
            <person name="Wang D."/>
            <person name="Yang S."/>
            <person name="Wang G."/>
        </authorList>
    </citation>
    <scope>NUCLEOTIDE SEQUENCE [LARGE SCALE GENOMIC DNA]</scope>
    <source>
        <strain evidence="1 2">DJ57</strain>
    </source>
</reference>
<dbReference type="EMBL" id="LVYD01000024">
    <property type="protein sequence ID" value="OQP65420.1"/>
    <property type="molecule type" value="Genomic_DNA"/>
</dbReference>
<organism evidence="1 2">
    <name type="scientific">Niastella vici</name>
    <dbReference type="NCBI Taxonomy" id="1703345"/>
    <lineage>
        <taxon>Bacteria</taxon>
        <taxon>Pseudomonadati</taxon>
        <taxon>Bacteroidota</taxon>
        <taxon>Chitinophagia</taxon>
        <taxon>Chitinophagales</taxon>
        <taxon>Chitinophagaceae</taxon>
        <taxon>Niastella</taxon>
    </lineage>
</organism>
<evidence type="ECO:0000313" key="1">
    <source>
        <dbReference type="EMBL" id="OQP65420.1"/>
    </source>
</evidence>
<evidence type="ECO:0000313" key="2">
    <source>
        <dbReference type="Proteomes" id="UP000192796"/>
    </source>
</evidence>
<comment type="caution">
    <text evidence="1">The sequence shown here is derived from an EMBL/GenBank/DDBJ whole genome shotgun (WGS) entry which is preliminary data.</text>
</comment>
<proteinExistence type="predicted"/>